<reference evidence="1" key="1">
    <citation type="submission" date="2014-09" db="EMBL/GenBank/DDBJ databases">
        <title>Genome sequence of the luminous mushroom Mycena chlorophos for searching fungal bioluminescence genes.</title>
        <authorList>
            <person name="Tanaka Y."/>
            <person name="Kasuga D."/>
            <person name="Oba Y."/>
            <person name="Hase S."/>
            <person name="Sato K."/>
            <person name="Oba Y."/>
            <person name="Sakakibara Y."/>
        </authorList>
    </citation>
    <scope>NUCLEOTIDE SEQUENCE</scope>
</reference>
<evidence type="ECO:0000313" key="2">
    <source>
        <dbReference type="Proteomes" id="UP000815677"/>
    </source>
</evidence>
<gene>
    <name evidence="1" type="ORF">MCHLO_09869</name>
</gene>
<evidence type="ECO:0000313" key="1">
    <source>
        <dbReference type="EMBL" id="GAT52858.1"/>
    </source>
</evidence>
<dbReference type="Proteomes" id="UP000815677">
    <property type="component" value="Unassembled WGS sequence"/>
</dbReference>
<keyword evidence="2" id="KW-1185">Reference proteome</keyword>
<sequence length="265" mass="29882">MAPFSACIPLQDSTASGERQHYAFPPSHAAAARPAIWPTPSHRIRSPVLRLLAHTLHPPANVVPRIRCRHSRSARWRAAACRYLRASSQTSPRHRPQARLRCYCAPQWERLPWTAPRLQSLVLSDERYTTSRQNGPGQHHVCRPTETQACAAAQARLRRHSALRYRPLPPKFGLSGAARGDGPKRRRLRHPAVDEGSLLVLYPNFTPFKLSVPVQLRFGLPRLFFSMLLASPEHVWPRFGSTQSLPTCLLILPSEPCTILPSYLD</sequence>
<proteinExistence type="predicted"/>
<accession>A0ABQ0LP27</accession>
<organism evidence="1 2">
    <name type="scientific">Mycena chlorophos</name>
    <name type="common">Agaric fungus</name>
    <name type="synonym">Agaricus chlorophos</name>
    <dbReference type="NCBI Taxonomy" id="658473"/>
    <lineage>
        <taxon>Eukaryota</taxon>
        <taxon>Fungi</taxon>
        <taxon>Dikarya</taxon>
        <taxon>Basidiomycota</taxon>
        <taxon>Agaricomycotina</taxon>
        <taxon>Agaricomycetes</taxon>
        <taxon>Agaricomycetidae</taxon>
        <taxon>Agaricales</taxon>
        <taxon>Marasmiineae</taxon>
        <taxon>Mycenaceae</taxon>
        <taxon>Mycena</taxon>
    </lineage>
</organism>
<protein>
    <submittedName>
        <fullName evidence="1">Uncharacterized protein</fullName>
    </submittedName>
</protein>
<dbReference type="EMBL" id="DF847977">
    <property type="protein sequence ID" value="GAT52858.1"/>
    <property type="molecule type" value="Genomic_DNA"/>
</dbReference>
<name>A0ABQ0LP27_MYCCL</name>